<dbReference type="EMBL" id="CP022383">
    <property type="protein sequence ID" value="ATA80192.1"/>
    <property type="molecule type" value="Genomic_DNA"/>
</dbReference>
<accession>A0A250F4X6</accession>
<organism evidence="1 2">
    <name type="scientific">Capnocytophaga sputigena</name>
    <dbReference type="NCBI Taxonomy" id="1019"/>
    <lineage>
        <taxon>Bacteria</taxon>
        <taxon>Pseudomonadati</taxon>
        <taxon>Bacteroidota</taxon>
        <taxon>Flavobacteriia</taxon>
        <taxon>Flavobacteriales</taxon>
        <taxon>Flavobacteriaceae</taxon>
        <taxon>Capnocytophaga</taxon>
    </lineage>
</organism>
<reference evidence="2" key="1">
    <citation type="submission" date="2017-06" db="EMBL/GenBank/DDBJ databases">
        <title>Capnocytophaga spp. assemblies.</title>
        <authorList>
            <person name="Gulvik C.A."/>
        </authorList>
    </citation>
    <scope>NUCLEOTIDE SEQUENCE [LARGE SCALE GENOMIC DNA]</scope>
    <source>
        <strain evidence="2">H4486</strain>
    </source>
</reference>
<dbReference type="Proteomes" id="UP000217334">
    <property type="component" value="Chromosome"/>
</dbReference>
<evidence type="ECO:0008006" key="3">
    <source>
        <dbReference type="Google" id="ProtNLM"/>
    </source>
</evidence>
<dbReference type="NCBIfam" id="TIGR02436">
    <property type="entry name" value="four helix bundle protein"/>
    <property type="match status" value="1"/>
</dbReference>
<proteinExistence type="predicted"/>
<dbReference type="SUPFAM" id="SSF158446">
    <property type="entry name" value="IVS-encoded protein-like"/>
    <property type="match status" value="1"/>
</dbReference>
<dbReference type="Pfam" id="PF05635">
    <property type="entry name" value="23S_rRNA_IVP"/>
    <property type="match status" value="1"/>
</dbReference>
<gene>
    <name evidence="1" type="ORF">CGC59_11125</name>
</gene>
<sequence>MKENVLRKKSLTFAVRIVNLSKYLRENKKEFTLSDQVLRSGTAIGAMICEAERSESTPDFIHKLKIAEKEANETLYWLELLKETQYITQTEYNSINDNTIELIKMLVSSIKTARANYKQQQNSSFVICNS</sequence>
<dbReference type="Gene3D" id="1.20.1440.60">
    <property type="entry name" value="23S rRNA-intervening sequence"/>
    <property type="match status" value="1"/>
</dbReference>
<dbReference type="PIRSF" id="PIRSF035652">
    <property type="entry name" value="CHP02436"/>
    <property type="match status" value="1"/>
</dbReference>
<dbReference type="InterPro" id="IPR012657">
    <property type="entry name" value="23S_rRNA-intervening_sequence"/>
</dbReference>
<dbReference type="InterPro" id="IPR036583">
    <property type="entry name" value="23S_rRNA_IVS_sf"/>
</dbReference>
<dbReference type="PANTHER" id="PTHR38471:SF2">
    <property type="entry name" value="FOUR HELIX BUNDLE PROTEIN"/>
    <property type="match status" value="1"/>
</dbReference>
<dbReference type="AlphaFoldDB" id="A0A250F4X6"/>
<protein>
    <recommendedName>
        <fullName evidence="3">Four helix bundle protein</fullName>
    </recommendedName>
</protein>
<dbReference type="PANTHER" id="PTHR38471">
    <property type="entry name" value="FOUR HELIX BUNDLE PROTEIN"/>
    <property type="match status" value="1"/>
</dbReference>
<dbReference type="RefSeq" id="WP_095899014.1">
    <property type="nucleotide sequence ID" value="NZ_CAUOUZ010000038.1"/>
</dbReference>
<dbReference type="GeneID" id="78163083"/>
<evidence type="ECO:0000313" key="1">
    <source>
        <dbReference type="EMBL" id="ATA80192.1"/>
    </source>
</evidence>
<name>A0A250F4X6_CAPSP</name>
<evidence type="ECO:0000313" key="2">
    <source>
        <dbReference type="Proteomes" id="UP000217334"/>
    </source>
</evidence>